<dbReference type="Proteomes" id="UP001266305">
    <property type="component" value="Unassembled WGS sequence"/>
</dbReference>
<name>A0ABQ9W9G9_SAGOE</name>
<keyword evidence="3" id="KW-1185">Reference proteome</keyword>
<protein>
    <submittedName>
        <fullName evidence="2">Uncharacterized protein</fullName>
    </submittedName>
</protein>
<feature type="region of interest" description="Disordered" evidence="1">
    <location>
        <begin position="24"/>
        <end position="45"/>
    </location>
</feature>
<sequence length="113" mass="12187">MAPSRFLPSPSGLPGSLAIANRRAFHTPGSHREAPPADGSSCADTACPQHRPGVVLVNVEDGKVHRCGLHSRQMPKVALDDHQTVSISLVFVAKLKQRNRRPRDVAGLMHLVT</sequence>
<gene>
    <name evidence="2" type="ORF">P7K49_003938</name>
</gene>
<organism evidence="2 3">
    <name type="scientific">Saguinus oedipus</name>
    <name type="common">Cotton-top tamarin</name>
    <name type="synonym">Oedipomidas oedipus</name>
    <dbReference type="NCBI Taxonomy" id="9490"/>
    <lineage>
        <taxon>Eukaryota</taxon>
        <taxon>Metazoa</taxon>
        <taxon>Chordata</taxon>
        <taxon>Craniata</taxon>
        <taxon>Vertebrata</taxon>
        <taxon>Euteleostomi</taxon>
        <taxon>Mammalia</taxon>
        <taxon>Eutheria</taxon>
        <taxon>Euarchontoglires</taxon>
        <taxon>Primates</taxon>
        <taxon>Haplorrhini</taxon>
        <taxon>Platyrrhini</taxon>
        <taxon>Cebidae</taxon>
        <taxon>Callitrichinae</taxon>
        <taxon>Saguinus</taxon>
    </lineage>
</organism>
<reference evidence="2 3" key="1">
    <citation type="submission" date="2023-05" db="EMBL/GenBank/DDBJ databases">
        <title>B98-5 Cell Line De Novo Hybrid Assembly: An Optical Mapping Approach.</title>
        <authorList>
            <person name="Kananen K."/>
            <person name="Auerbach J.A."/>
            <person name="Kautto E."/>
            <person name="Blachly J.S."/>
        </authorList>
    </citation>
    <scope>NUCLEOTIDE SEQUENCE [LARGE SCALE GENOMIC DNA]</scope>
    <source>
        <strain evidence="2">B95-8</strain>
        <tissue evidence="2">Cell line</tissue>
    </source>
</reference>
<evidence type="ECO:0000313" key="2">
    <source>
        <dbReference type="EMBL" id="KAK2117052.1"/>
    </source>
</evidence>
<proteinExistence type="predicted"/>
<accession>A0ABQ9W9G9</accession>
<dbReference type="EMBL" id="JASSZA010000002">
    <property type="protein sequence ID" value="KAK2117052.1"/>
    <property type="molecule type" value="Genomic_DNA"/>
</dbReference>
<comment type="caution">
    <text evidence="2">The sequence shown here is derived from an EMBL/GenBank/DDBJ whole genome shotgun (WGS) entry which is preliminary data.</text>
</comment>
<evidence type="ECO:0000256" key="1">
    <source>
        <dbReference type="SAM" id="MobiDB-lite"/>
    </source>
</evidence>
<evidence type="ECO:0000313" key="3">
    <source>
        <dbReference type="Proteomes" id="UP001266305"/>
    </source>
</evidence>